<dbReference type="AlphaFoldDB" id="B9BU43"/>
<reference evidence="1 2" key="1">
    <citation type="journal article" date="2012" name="J. Bacteriol.">
        <title>Draft Genome Sequence Determination for Cystic Fibrosis and Chronic Granulomatous Disease Burkholderia multivorans Isolates.</title>
        <authorList>
            <person name="Varga J.J."/>
            <person name="Losada L."/>
            <person name="Zelazny A.M."/>
            <person name="Brinkac L."/>
            <person name="Harkins D."/>
            <person name="Radune D."/>
            <person name="Hostetler J."/>
            <person name="Sampaio E.P."/>
            <person name="Ronning C.M."/>
            <person name="Nierman W.C."/>
            <person name="Greenberg D.E."/>
            <person name="Holland S.M."/>
            <person name="Goldberg J.B."/>
        </authorList>
    </citation>
    <scope>NUCLEOTIDE SEQUENCE [LARGE SCALE GENOMIC DNA]</scope>
    <source>
        <strain evidence="1 2">CGD2</strain>
    </source>
</reference>
<organism evidence="1 2">
    <name type="scientific">Burkholderia multivorans CGD2</name>
    <dbReference type="NCBI Taxonomy" id="513052"/>
    <lineage>
        <taxon>Bacteria</taxon>
        <taxon>Pseudomonadati</taxon>
        <taxon>Pseudomonadota</taxon>
        <taxon>Betaproteobacteria</taxon>
        <taxon>Burkholderiales</taxon>
        <taxon>Burkholderiaceae</taxon>
        <taxon>Burkholderia</taxon>
        <taxon>Burkholderia cepacia complex</taxon>
    </lineage>
</organism>
<proteinExistence type="predicted"/>
<evidence type="ECO:0000313" key="1">
    <source>
        <dbReference type="EMBL" id="EEE05961.1"/>
    </source>
</evidence>
<comment type="caution">
    <text evidence="1">The sequence shown here is derived from an EMBL/GenBank/DDBJ whole genome shotgun (WGS) entry which is preliminary data.</text>
</comment>
<name>B9BU43_9BURK</name>
<gene>
    <name evidence="1" type="ORF">BURMUCGD2_0623</name>
</gene>
<protein>
    <submittedName>
        <fullName evidence="1">Uncharacterized protein</fullName>
    </submittedName>
</protein>
<sequence>MRVALHLLDLGSQVASEDGWHERRLTLPRTVARDRAADADDLRDSTDG</sequence>
<accession>B9BU43</accession>
<evidence type="ECO:0000313" key="2">
    <source>
        <dbReference type="Proteomes" id="UP000004535"/>
    </source>
</evidence>
<dbReference type="Proteomes" id="UP000004535">
    <property type="component" value="Unassembled WGS sequence"/>
</dbReference>
<dbReference type="EMBL" id="ACFC01000008">
    <property type="protein sequence ID" value="EEE05961.1"/>
    <property type="molecule type" value="Genomic_DNA"/>
</dbReference>